<evidence type="ECO:0000313" key="1">
    <source>
        <dbReference type="EMBL" id="MDN7124515.1"/>
    </source>
</evidence>
<evidence type="ECO:0000313" key="3">
    <source>
        <dbReference type="Proteomes" id="UP001169491"/>
    </source>
</evidence>
<dbReference type="RefSeq" id="WP_301774465.1">
    <property type="nucleotide sequence ID" value="NZ_JAGGJB010000003.1"/>
</dbReference>
<evidence type="ECO:0000313" key="4">
    <source>
        <dbReference type="Proteomes" id="UP001169492"/>
    </source>
</evidence>
<evidence type="ECO:0008006" key="5">
    <source>
        <dbReference type="Google" id="ProtNLM"/>
    </source>
</evidence>
<dbReference type="EMBL" id="JAGGJC010000001">
    <property type="protein sequence ID" value="MDN7129194.1"/>
    <property type="molecule type" value="Genomic_DNA"/>
</dbReference>
<dbReference type="Proteomes" id="UP001169492">
    <property type="component" value="Unassembled WGS sequence"/>
</dbReference>
<keyword evidence="3" id="KW-1185">Reference proteome</keyword>
<sequence length="333" mass="37921">MTKKIIHVSSDKTNRSSRVKSQLEIFSNSATLSIRLSNVLNIIKAGRSRDVVFVFHQQLSLPICALILLLKMLRVVKAEIVYDMHDIIEITRDLSLSRKLKKIVSIPLEYFVSKRVNTITVSRGGAQILQRRYGAVARVVYNVQSYTPLQVVRTLSSHPVNRTSRNRILYFGKISEDRLCLDTIGKLQKYGFVFDLVGRFDTSVSENWRNDALVTIGQNGGQFFGEFSPDNLAFLSKYHFAYMAFPSQSLNISYSMPNKLFQALTYGLVCLVNSHQKETIQEFYHTGFVQEIDSFMQGEPSNYGHLNLQALELKLNSVSRKSADNFLKASRIK</sequence>
<organism evidence="1 4">
    <name type="scientific">Pseudidiomarina terrestris</name>
    <dbReference type="NCBI Taxonomy" id="2820060"/>
    <lineage>
        <taxon>Bacteria</taxon>
        <taxon>Pseudomonadati</taxon>
        <taxon>Pseudomonadota</taxon>
        <taxon>Gammaproteobacteria</taxon>
        <taxon>Alteromonadales</taxon>
        <taxon>Idiomarinaceae</taxon>
        <taxon>Pseudidiomarina</taxon>
    </lineage>
</organism>
<gene>
    <name evidence="1" type="ORF">J6I90_06440</name>
    <name evidence="2" type="ORF">J6I92_04865</name>
</gene>
<accession>A0AAW7R056</accession>
<name>A0AAW7R056_9GAMM</name>
<reference evidence="3 4" key="1">
    <citation type="submission" date="2021-03" db="EMBL/GenBank/DDBJ databases">
        <title>Pseudidiomarina terrestris, a new bacterium isolated from saline soil.</title>
        <authorList>
            <person name="Galisteo C."/>
            <person name="De La Haba R."/>
            <person name="Sanchez-Porro C."/>
            <person name="Ventosa A."/>
        </authorList>
    </citation>
    <scope>NUCLEOTIDE SEQUENCE [LARGE SCALE GENOMIC DNA]</scope>
    <source>
        <strain evidence="1 4">1APP75-32.1</strain>
        <strain evidence="3">1APR75-15</strain>
        <strain evidence="2">1ASR75-15</strain>
    </source>
</reference>
<dbReference type="EMBL" id="JAGGJB010000003">
    <property type="protein sequence ID" value="MDN7124515.1"/>
    <property type="molecule type" value="Genomic_DNA"/>
</dbReference>
<proteinExistence type="predicted"/>
<protein>
    <recommendedName>
        <fullName evidence="5">Glycosyltransferase subfamily 4-like N-terminal domain-containing protein</fullName>
    </recommendedName>
</protein>
<dbReference type="AlphaFoldDB" id="A0AAW7R056"/>
<comment type="caution">
    <text evidence="1">The sequence shown here is derived from an EMBL/GenBank/DDBJ whole genome shotgun (WGS) entry which is preliminary data.</text>
</comment>
<dbReference type="Proteomes" id="UP001169491">
    <property type="component" value="Unassembled WGS sequence"/>
</dbReference>
<evidence type="ECO:0000313" key="2">
    <source>
        <dbReference type="EMBL" id="MDN7129194.1"/>
    </source>
</evidence>